<accession>A0A9W4W7P0</accession>
<evidence type="ECO:0000313" key="2">
    <source>
        <dbReference type="Proteomes" id="UP001152533"/>
    </source>
</evidence>
<dbReference type="AlphaFoldDB" id="A0A9W4W7P0"/>
<comment type="caution">
    <text evidence="1">The sequence shown here is derived from an EMBL/GenBank/DDBJ whole genome shotgun (WGS) entry which is preliminary data.</text>
</comment>
<evidence type="ECO:0008006" key="3">
    <source>
        <dbReference type="Google" id="ProtNLM"/>
    </source>
</evidence>
<dbReference type="Proteomes" id="UP001152533">
    <property type="component" value="Unassembled WGS sequence"/>
</dbReference>
<sequence>MSERYYSPRTGPYEQYDDDYPCQICGMKIMSWLNWWKENPPQWGITTEELEAQLEWCSDIRLLCDPDGEFEQLLPDFELRKMEKGFSTRQERDIQPKLRSRSQAPEIEVYGGEYRAGPIFTRHNSNGSPDLNIYQNYLFRTSDDKAYAAVHTVCLEMAKMVFKFSSVAHIRLIRGLFTALRWREGIAFKCSTWWRTGYPRVNYSLADHGYYLPCREWDVDDFEGLQWLGPQSSTRANVFHALAQNPMEIKDLTSCLLKNLQPCRSHVSLTAGAAMLASNLSRLPSEVMSAIFDELVARDMPRISSRLVSQKLWKDQLKAGSRGLLPWLWDVEPALIEAKDAESCPGGSEFEWDWELLIRQLSRGVDYGLCTGLPNSSRLMDHFSVENSLKDDVVFNAACTGYSTDMAYVPAGLHNRRRVWQLLEEMFVGDALPSEMTQKGDYYERRRVPVVKDCVPLWWNKSGDQILSEPIWIPSINNIDAFKRRLGGDVYILEGYAGLQYWQKPSLIAQHETSGDETETQDVHGASVEEIYSVLRPLGYPV</sequence>
<protein>
    <recommendedName>
        <fullName evidence="3">F-box domain-containing protein</fullName>
    </recommendedName>
</protein>
<name>A0A9W4W7P0_9PEZI</name>
<keyword evidence="2" id="KW-1185">Reference proteome</keyword>
<dbReference type="EMBL" id="CAMGZC010000045">
    <property type="protein sequence ID" value="CAI0642194.1"/>
    <property type="molecule type" value="Genomic_DNA"/>
</dbReference>
<proteinExistence type="predicted"/>
<reference evidence="1" key="1">
    <citation type="submission" date="2022-08" db="EMBL/GenBank/DDBJ databases">
        <authorList>
            <person name="Giroux E."/>
            <person name="Giroux E."/>
        </authorList>
    </citation>
    <scope>NUCLEOTIDE SEQUENCE</scope>
    <source>
        <strain evidence="1">H1091258</strain>
    </source>
</reference>
<evidence type="ECO:0000313" key="1">
    <source>
        <dbReference type="EMBL" id="CAI0642194.1"/>
    </source>
</evidence>
<gene>
    <name evidence="1" type="ORF">CGXH109_LOCUS11946</name>
</gene>
<organism evidence="1 2">
    <name type="scientific">Colletotrichum noveboracense</name>
    <dbReference type="NCBI Taxonomy" id="2664923"/>
    <lineage>
        <taxon>Eukaryota</taxon>
        <taxon>Fungi</taxon>
        <taxon>Dikarya</taxon>
        <taxon>Ascomycota</taxon>
        <taxon>Pezizomycotina</taxon>
        <taxon>Sordariomycetes</taxon>
        <taxon>Hypocreomycetidae</taxon>
        <taxon>Glomerellales</taxon>
        <taxon>Glomerellaceae</taxon>
        <taxon>Colletotrichum</taxon>
        <taxon>Colletotrichum gloeosporioides species complex</taxon>
    </lineage>
</organism>